<dbReference type="SMART" id="SM00564">
    <property type="entry name" value="PQQ"/>
    <property type="match status" value="7"/>
</dbReference>
<dbReference type="SUPFAM" id="SSF50998">
    <property type="entry name" value="Quinoprotein alcohol dehydrogenase-like"/>
    <property type="match status" value="1"/>
</dbReference>
<evidence type="ECO:0000256" key="1">
    <source>
        <dbReference type="ARBA" id="ARBA00022729"/>
    </source>
</evidence>
<protein>
    <recommendedName>
        <fullName evidence="4">Outer membrane protein assembly factor BamB</fullName>
    </recommendedName>
</protein>
<dbReference type="InterPro" id="IPR011047">
    <property type="entry name" value="Quinoprotein_ADH-like_sf"/>
</dbReference>
<proteinExistence type="inferred from homology"/>
<dbReference type="Pfam" id="PF13360">
    <property type="entry name" value="PQQ_2"/>
    <property type="match status" value="1"/>
</dbReference>
<dbReference type="EMBL" id="JACSQJ010000001">
    <property type="protein sequence ID" value="MBD7986531.1"/>
    <property type="molecule type" value="Genomic_DNA"/>
</dbReference>
<dbReference type="HAMAP" id="MF_00923">
    <property type="entry name" value="OM_assembly_BamB"/>
    <property type="match status" value="1"/>
</dbReference>
<feature type="signal peptide" evidence="4">
    <location>
        <begin position="1"/>
        <end position="29"/>
    </location>
</feature>
<name>A0ABR8UEU8_9GAMM</name>
<dbReference type="Gene3D" id="2.130.10.10">
    <property type="entry name" value="YVTN repeat-like/Quinoprotein amine dehydrogenase"/>
    <property type="match status" value="1"/>
</dbReference>
<evidence type="ECO:0000256" key="4">
    <source>
        <dbReference type="HAMAP-Rule" id="MF_00923"/>
    </source>
</evidence>
<gene>
    <name evidence="4 6" type="primary">bamB</name>
    <name evidence="6" type="ORF">H9645_00620</name>
</gene>
<feature type="domain" description="Pyrrolo-quinoline quinone repeat" evidence="5">
    <location>
        <begin position="97"/>
        <end position="328"/>
    </location>
</feature>
<feature type="chain" id="PRO_5044927783" description="Outer membrane protein assembly factor BamB" evidence="4">
    <location>
        <begin position="30"/>
        <end position="402"/>
    </location>
</feature>
<comment type="similarity">
    <text evidence="4">Belongs to the BamB family.</text>
</comment>
<evidence type="ECO:0000256" key="2">
    <source>
        <dbReference type="ARBA" id="ARBA00023136"/>
    </source>
</evidence>
<dbReference type="InterPro" id="IPR002372">
    <property type="entry name" value="PQQ_rpt_dom"/>
</dbReference>
<accession>A0ABR8UEU8</accession>
<evidence type="ECO:0000313" key="6">
    <source>
        <dbReference type="EMBL" id="MBD7986531.1"/>
    </source>
</evidence>
<dbReference type="InterPro" id="IPR017687">
    <property type="entry name" value="BamB"/>
</dbReference>
<dbReference type="Proteomes" id="UP000647183">
    <property type="component" value="Unassembled WGS sequence"/>
</dbReference>
<evidence type="ECO:0000256" key="3">
    <source>
        <dbReference type="ARBA" id="ARBA00023237"/>
    </source>
</evidence>
<dbReference type="RefSeq" id="WP_191727811.1">
    <property type="nucleotide sequence ID" value="NZ_JACSQJ010000001.1"/>
</dbReference>
<keyword evidence="3 4" id="KW-0998">Cell outer membrane</keyword>
<comment type="caution">
    <text evidence="6">The sequence shown here is derived from an EMBL/GenBank/DDBJ whole genome shotgun (WGS) entry which is preliminary data.</text>
</comment>
<sequence precursor="true">MSAQISNSTHRGARLAGRAALLLACLSMATGCSTVRGWFSSGDKDEVQTEPAELVEFQSLATPSRLWTASAGKGDGSTGVRQGAFIADGVVYAASVEGGVRAFDLQSGNSLWRHESDLRLSGGPGAGDGLVVAGSLDGEVVALDAATGAPRWTAKVPNEVIARPAVGQGLVVVRSNDGRVTAFDAASGERRWFWIEEMPTLTVRGNAPVALAPGYAFVGTDEGDLVALSLVDGRKLWEQAVALPDGRTELERMADIDGAPVVDGPAVIASSYKNRTMAFEGPSGRPLWAAESGGAGSVGVAGDRVVVSDAAGTVWAIDKYVGTSYWRQPALARRGLSPAVVHGAYAVVGDLEGYLHWMRLSDGEFAARTRAGRSAIAAHPVVADGVMVVQNVDGDLSAWRID</sequence>
<keyword evidence="2 4" id="KW-0472">Membrane</keyword>
<dbReference type="PANTHER" id="PTHR34512:SF30">
    <property type="entry name" value="OUTER MEMBRANE PROTEIN ASSEMBLY FACTOR BAMB"/>
    <property type="match status" value="1"/>
</dbReference>
<evidence type="ECO:0000313" key="7">
    <source>
        <dbReference type="Proteomes" id="UP000647183"/>
    </source>
</evidence>
<reference evidence="6 7" key="1">
    <citation type="submission" date="2020-08" db="EMBL/GenBank/DDBJ databases">
        <title>A Genomic Blueprint of the Chicken Gut Microbiome.</title>
        <authorList>
            <person name="Gilroy R."/>
            <person name="Ravi A."/>
            <person name="Getino M."/>
            <person name="Pursley I."/>
            <person name="Horton D.L."/>
            <person name="Alikhan N.-F."/>
            <person name="Baker D."/>
            <person name="Gharbi K."/>
            <person name="Hall N."/>
            <person name="Watson M."/>
            <person name="Adriaenssens E.M."/>
            <person name="Foster-Nyarko E."/>
            <person name="Jarju S."/>
            <person name="Secka A."/>
            <person name="Antonio M."/>
            <person name="Oren A."/>
            <person name="Chaudhuri R."/>
            <person name="La Ragione R.M."/>
            <person name="Hildebrand F."/>
            <person name="Pallen M.J."/>
        </authorList>
    </citation>
    <scope>NUCLEOTIDE SEQUENCE [LARGE SCALE GENOMIC DNA]</scope>
    <source>
        <strain evidence="6 7">Sa2BVA3</strain>
    </source>
</reference>
<dbReference type="PANTHER" id="PTHR34512">
    <property type="entry name" value="CELL SURFACE PROTEIN"/>
    <property type="match status" value="1"/>
</dbReference>
<comment type="subcellular location">
    <subcellularLocation>
        <location evidence="4">Cell outer membrane</location>
    </subcellularLocation>
</comment>
<keyword evidence="1 4" id="KW-0732">Signal</keyword>
<organism evidence="6 7">
    <name type="scientific">Luteimonas colneyensis</name>
    <dbReference type="NCBI Taxonomy" id="2762230"/>
    <lineage>
        <taxon>Bacteria</taxon>
        <taxon>Pseudomonadati</taxon>
        <taxon>Pseudomonadota</taxon>
        <taxon>Gammaproteobacteria</taxon>
        <taxon>Lysobacterales</taxon>
        <taxon>Lysobacteraceae</taxon>
        <taxon>Luteimonas</taxon>
    </lineage>
</organism>
<keyword evidence="7" id="KW-1185">Reference proteome</keyword>
<comment type="subunit">
    <text evidence="4">Part of the Bam complex.</text>
</comment>
<dbReference type="NCBIfam" id="TIGR03300">
    <property type="entry name" value="assembly_YfgL"/>
    <property type="match status" value="1"/>
</dbReference>
<dbReference type="InterPro" id="IPR018391">
    <property type="entry name" value="PQQ_b-propeller_rpt"/>
</dbReference>
<evidence type="ECO:0000259" key="5">
    <source>
        <dbReference type="Pfam" id="PF13360"/>
    </source>
</evidence>
<dbReference type="InterPro" id="IPR015943">
    <property type="entry name" value="WD40/YVTN_repeat-like_dom_sf"/>
</dbReference>
<comment type="function">
    <text evidence="4">Part of the outer membrane protein assembly complex, which is involved in assembly and insertion of beta-barrel proteins into the outer membrane.</text>
</comment>